<keyword evidence="4" id="KW-0378">Hydrolase</keyword>
<evidence type="ECO:0000313" key="5">
    <source>
        <dbReference type="Proteomes" id="UP000215914"/>
    </source>
</evidence>
<gene>
    <name evidence="4" type="ORF">HannXRQ_Chr14g0429761</name>
    <name evidence="3" type="ORF">HanXRQr2_Chr14g0623011</name>
</gene>
<reference evidence="3 5" key="1">
    <citation type="journal article" date="2017" name="Nature">
        <title>The sunflower genome provides insights into oil metabolism, flowering and Asterid evolution.</title>
        <authorList>
            <person name="Badouin H."/>
            <person name="Gouzy J."/>
            <person name="Grassa C.J."/>
            <person name="Murat F."/>
            <person name="Staton S.E."/>
            <person name="Cottret L."/>
            <person name="Lelandais-Briere C."/>
            <person name="Owens G.L."/>
            <person name="Carrere S."/>
            <person name="Mayjonade B."/>
            <person name="Legrand L."/>
            <person name="Gill N."/>
            <person name="Kane N.C."/>
            <person name="Bowers J.E."/>
            <person name="Hubner S."/>
            <person name="Bellec A."/>
            <person name="Berard A."/>
            <person name="Berges H."/>
            <person name="Blanchet N."/>
            <person name="Boniface M.C."/>
            <person name="Brunel D."/>
            <person name="Catrice O."/>
            <person name="Chaidir N."/>
            <person name="Claudel C."/>
            <person name="Donnadieu C."/>
            <person name="Faraut T."/>
            <person name="Fievet G."/>
            <person name="Helmstetter N."/>
            <person name="King M."/>
            <person name="Knapp S.J."/>
            <person name="Lai Z."/>
            <person name="Le Paslier M.C."/>
            <person name="Lippi Y."/>
            <person name="Lorenzon L."/>
            <person name="Mandel J.R."/>
            <person name="Marage G."/>
            <person name="Marchand G."/>
            <person name="Marquand E."/>
            <person name="Bret-Mestries E."/>
            <person name="Morien E."/>
            <person name="Nambeesan S."/>
            <person name="Nguyen T."/>
            <person name="Pegot-Espagnet P."/>
            <person name="Pouilly N."/>
            <person name="Raftis F."/>
            <person name="Sallet E."/>
            <person name="Schiex T."/>
            <person name="Thomas J."/>
            <person name="Vandecasteele C."/>
            <person name="Vares D."/>
            <person name="Vear F."/>
            <person name="Vautrin S."/>
            <person name="Crespi M."/>
            <person name="Mangin B."/>
            <person name="Burke J.M."/>
            <person name="Salse J."/>
            <person name="Munos S."/>
            <person name="Vincourt P."/>
            <person name="Rieseberg L.H."/>
            <person name="Langlade N.B."/>
        </authorList>
    </citation>
    <scope>NUCLEOTIDE SEQUENCE [LARGE SCALE GENOMIC DNA]</scope>
    <source>
        <strain evidence="5">cv. SF193</strain>
        <tissue evidence="3">Leaves</tissue>
    </source>
</reference>
<proteinExistence type="inferred from homology"/>
<accession>A0A251SDR8</accession>
<keyword evidence="5" id="KW-1185">Reference proteome</keyword>
<organism evidence="4 5">
    <name type="scientific">Helianthus annuus</name>
    <name type="common">Common sunflower</name>
    <dbReference type="NCBI Taxonomy" id="4232"/>
    <lineage>
        <taxon>Eukaryota</taxon>
        <taxon>Viridiplantae</taxon>
        <taxon>Streptophyta</taxon>
        <taxon>Embryophyta</taxon>
        <taxon>Tracheophyta</taxon>
        <taxon>Spermatophyta</taxon>
        <taxon>Magnoliopsida</taxon>
        <taxon>eudicotyledons</taxon>
        <taxon>Gunneridae</taxon>
        <taxon>Pentapetalae</taxon>
        <taxon>asterids</taxon>
        <taxon>campanulids</taxon>
        <taxon>Asterales</taxon>
        <taxon>Asteraceae</taxon>
        <taxon>Asteroideae</taxon>
        <taxon>Heliantheae alliance</taxon>
        <taxon>Heliantheae</taxon>
        <taxon>Helianthus</taxon>
    </lineage>
</organism>
<dbReference type="PANTHER" id="PTHR45642">
    <property type="entry name" value="GDSL ESTERASE/LIPASE EXL3"/>
    <property type="match status" value="1"/>
</dbReference>
<dbReference type="InterPro" id="IPR036514">
    <property type="entry name" value="SGNH_hydro_sf"/>
</dbReference>
<dbReference type="Proteomes" id="UP000215914">
    <property type="component" value="Chromosome 14"/>
</dbReference>
<dbReference type="InterPro" id="IPR001087">
    <property type="entry name" value="GDSL"/>
</dbReference>
<dbReference type="InterPro" id="IPR050592">
    <property type="entry name" value="GDSL_lipolytic_enzyme"/>
</dbReference>
<comment type="similarity">
    <text evidence="1">Belongs to the 'GDSL' lipolytic enzyme family.</text>
</comment>
<dbReference type="EMBL" id="MNCJ02000329">
    <property type="protein sequence ID" value="KAF5767327.1"/>
    <property type="molecule type" value="Genomic_DNA"/>
</dbReference>
<dbReference type="InParanoid" id="A0A251SDR8"/>
<evidence type="ECO:0000256" key="2">
    <source>
        <dbReference type="SAM" id="SignalP"/>
    </source>
</evidence>
<dbReference type="Pfam" id="PF00657">
    <property type="entry name" value="Lipase_GDSL"/>
    <property type="match status" value="1"/>
</dbReference>
<dbReference type="GO" id="GO:0005576">
    <property type="term" value="C:extracellular region"/>
    <property type="evidence" value="ECO:0000318"/>
    <property type="project" value="GO_Central"/>
</dbReference>
<feature type="signal peptide" evidence="2">
    <location>
        <begin position="1"/>
        <end position="24"/>
    </location>
</feature>
<dbReference type="PANTHER" id="PTHR45642:SF138">
    <property type="entry name" value="GDSL ESTERASE_LIPASE EXL3-LIKE"/>
    <property type="match status" value="1"/>
</dbReference>
<dbReference type="GO" id="GO:0004806">
    <property type="term" value="F:triacylglycerol lipase activity"/>
    <property type="evidence" value="ECO:0007669"/>
    <property type="project" value="UniProtKB-EC"/>
</dbReference>
<dbReference type="OMA" id="EERTMSI"/>
<sequence length="228" mass="25188">MLPLVVNVVFICLYASVCLRCSVAAVNKPKNNSLPAVIAFGDSFADSGNNNFRVTLAKANFYPYGKDFMGGKPTGRFTNGKTLADTIAAKLGVMDYLPAYLDPSLQNEDMIRGVSFASASSGFDPLTGRLLNVFSILDQIEMFKEYIVKLKGIVGEKEANDTIEESLYLVSWSSNDWGISYTALPIRAVQYDVPTYASFLVKKATEFIQVMPLTNNYISNKRKWILSP</sequence>
<keyword evidence="2" id="KW-0732">Signal</keyword>
<reference evidence="4" key="2">
    <citation type="submission" date="2017-02" db="EMBL/GenBank/DDBJ databases">
        <title>Sunflower complete genome.</title>
        <authorList>
            <person name="Langlade N."/>
            <person name="Munos S."/>
        </authorList>
    </citation>
    <scope>NUCLEOTIDE SEQUENCE [LARGE SCALE GENOMIC DNA]</scope>
    <source>
        <tissue evidence="4">Leaves</tissue>
    </source>
</reference>
<dbReference type="Gene3D" id="3.40.50.1110">
    <property type="entry name" value="SGNH hydrolase"/>
    <property type="match status" value="1"/>
</dbReference>
<dbReference type="EMBL" id="CM007903">
    <property type="protein sequence ID" value="OTF97004.1"/>
    <property type="molecule type" value="Genomic_DNA"/>
</dbReference>
<evidence type="ECO:0000313" key="3">
    <source>
        <dbReference type="EMBL" id="KAF5767327.1"/>
    </source>
</evidence>
<evidence type="ECO:0000313" key="4">
    <source>
        <dbReference type="EMBL" id="OTF97004.1"/>
    </source>
</evidence>
<name>A0A251SDR8_HELAN</name>
<dbReference type="Gramene" id="mRNA:HanXRQr2_Chr14g0623011">
    <property type="protein sequence ID" value="mRNA:HanXRQr2_Chr14g0623011"/>
    <property type="gene ID" value="HanXRQr2_Chr14g0623011"/>
</dbReference>
<evidence type="ECO:0000256" key="1">
    <source>
        <dbReference type="ARBA" id="ARBA00008668"/>
    </source>
</evidence>
<protein>
    <submittedName>
        <fullName evidence="4">Putative SGNH hydrolase-type esterase domain-containing protein</fullName>
    </submittedName>
    <submittedName>
        <fullName evidence="3">Triacylglycerol lipase</fullName>
        <ecNumber evidence="3">3.1.1.3</ecNumber>
    </submittedName>
</protein>
<reference evidence="3" key="3">
    <citation type="submission" date="2020-06" db="EMBL/GenBank/DDBJ databases">
        <title>Helianthus annuus Genome sequencing and assembly Release 2.</title>
        <authorList>
            <person name="Gouzy J."/>
            <person name="Langlade N."/>
            <person name="Munos S."/>
        </authorList>
    </citation>
    <scope>NUCLEOTIDE SEQUENCE</scope>
    <source>
        <tissue evidence="3">Leaves</tissue>
    </source>
</reference>
<feature type="chain" id="PRO_5041122018" evidence="2">
    <location>
        <begin position="25"/>
        <end position="228"/>
    </location>
</feature>
<dbReference type="EC" id="3.1.1.3" evidence="3"/>
<dbReference type="AlphaFoldDB" id="A0A251SDR8"/>